<dbReference type="InterPro" id="IPR001965">
    <property type="entry name" value="Znf_PHD"/>
</dbReference>
<keyword evidence="2" id="KW-0863">Zinc-finger</keyword>
<comment type="caution">
    <text evidence="6">The sequence shown here is derived from an EMBL/GenBank/DDBJ whole genome shotgun (WGS) entry which is preliminary data.</text>
</comment>
<feature type="compositionally biased region" description="Basic and acidic residues" evidence="4">
    <location>
        <begin position="1134"/>
        <end position="1156"/>
    </location>
</feature>
<dbReference type="InterPro" id="IPR019786">
    <property type="entry name" value="Zinc_finger_PHD-type_CS"/>
</dbReference>
<reference evidence="6" key="1">
    <citation type="submission" date="2022-12" db="EMBL/GenBank/DDBJ databases">
        <authorList>
            <person name="Webb A."/>
        </authorList>
    </citation>
    <scope>NUCLEOTIDE SEQUENCE</scope>
    <source>
        <strain evidence="6">Hp1</strain>
    </source>
</reference>
<dbReference type="InterPro" id="IPR013083">
    <property type="entry name" value="Znf_RING/FYVE/PHD"/>
</dbReference>
<evidence type="ECO:0000256" key="1">
    <source>
        <dbReference type="ARBA" id="ARBA00022723"/>
    </source>
</evidence>
<feature type="region of interest" description="Disordered" evidence="4">
    <location>
        <begin position="511"/>
        <end position="530"/>
    </location>
</feature>
<feature type="compositionally biased region" description="Basic and acidic residues" evidence="4">
    <location>
        <begin position="325"/>
        <end position="337"/>
    </location>
</feature>
<evidence type="ECO:0000259" key="5">
    <source>
        <dbReference type="SMART" id="SM00249"/>
    </source>
</evidence>
<feature type="domain" description="Zinc finger PHD-type" evidence="5">
    <location>
        <begin position="137"/>
        <end position="182"/>
    </location>
</feature>
<keyword evidence="3" id="KW-0862">Zinc</keyword>
<protein>
    <recommendedName>
        <fullName evidence="5">Zinc finger PHD-type domain-containing protein</fullName>
    </recommendedName>
</protein>
<evidence type="ECO:0000256" key="3">
    <source>
        <dbReference type="ARBA" id="ARBA00022833"/>
    </source>
</evidence>
<gene>
    <name evidence="6" type="ORF">HBR001_LOCUS6475</name>
</gene>
<feature type="compositionally biased region" description="Polar residues" evidence="4">
    <location>
        <begin position="265"/>
        <end position="275"/>
    </location>
</feature>
<feature type="region of interest" description="Disordered" evidence="4">
    <location>
        <begin position="323"/>
        <end position="373"/>
    </location>
</feature>
<sequence>MADARIVLTTLMDEKLLEAGPKRLYVSYYRKRVYADLLPDGSIRYKNEVYTSPVPCALHMKRTLNPSLKTDAGWSSMYSAASGESLKDIKDRLNIRKRGTNARSVSKERKAAPPSLTVKERVAQLTAALATQKAVPKCSACRKEATTDVVECSACHSKTHWKCASPALKTAGPKLWFCEKCVTGQANRILEFLQQTRRVLVERIAEQREAKEKATTAVATKTIEAKHDSSDANDDDPSTHVVESAEDVVGVEKEEEVEAVAVVSTDMSKNDQPSESSHDSVSAADAECSVEPMAERSADSEKQPSDDSTVDAVCVAEVDALSEPMAERSADSEKQPSEDSTVDAVCVAEVDASSEPMAERSTDSEKQPSEDSTVDAVCVAEVDASSEPKTTAFDAVVEEETKQTHIDVIADVPVLEEVGHVASESKKNDDDVEDAIVETAQVAVSRTEETTSAEEDFLVLVDSLIAEVSSKDDRASLIANSTGATLVHLEKTHLVQLVEYGKRKVLAANQLDSGDDSERDGAEECDQDITASRDTSEVGALIKIFDLRHQILSSQSQFQRTTNALAKRTEKHMRNAETEVMELEESRTVETTSMTKMVDAIDQHASDLSTCGEKIYYDEVLLESINRRRQYIRSTNIKDRFVPSYRHSTKLMTTSSDQLLLTVLLEKLRDITEVLNEWTKMERHFVGMTSSLNKSLSLIGTKRKCTGGGVKFLPTVPLFAQVGIPPSRRLIERQIANFKTNLNTIRQDRVRMRQTLSGILKIAREEHLSDEVVKTADMLYQKCRDVKAEAEEEQLRLKEEAEAVAKEYEDEQTGYSLPSANDDDASGGEPELKKQCLDLDQADSRSDSLSDVDSNAASAISAMHATPPSDKKGISSLLGTDDSDEKDSNYSCAASKACVDENDGSEEDLEQASRAIADISSVLPDLSGGGDPRTDLLNPLLTTEKPGLDASRGFASPGQFVLPDRKGSSDKCNSHARQAIDPQQHNQPAMRFSGRSQQSFSDQGFDVPSEQQLRPELQHQERERLERLRIEEQCQEQERQEQERRELQQQRLEREHQRLEQKRHEQQQRMEKQRCLEEQHRLKQQRLEQHHMEQQQQQQLLEQQCQEEQRQQELERQRHQRQEQQRQEQQQQQRLEELRRRQQQEQQQRQEQERHFQHGKSTGLPQVVPPGASHLQMLSQQQQQQQQQLQQQQAAALQQQHSRQLQHPLYGDIPKGILMSSGMGTASQQDVYAQQAAAAQMGINMHDVVRHQDSSHYVGSTASGSLRAAHYMASGEASRSAVQKPPSGVPRTSFYGDDGQGGQLHAQDVFGPQLMSTAQRQFPDHHHMFASELQQQQQQSDPPRATTGQEFLLSRSYRGLSDSMQQHPGLNPPDDNDVNMGDWPQ</sequence>
<dbReference type="PANTHER" id="PTHR12460:SF38">
    <property type="entry name" value="KINETOPLAST-ASSOCIATED PROTEIN-LIKE PROTEIN"/>
    <property type="match status" value="1"/>
</dbReference>
<dbReference type="PANTHER" id="PTHR12460">
    <property type="entry name" value="CYCLIN-DEPENDENT KINASE INHIBITOR-RELATED PROTEIN"/>
    <property type="match status" value="1"/>
</dbReference>
<name>A0AAV0UGV0_HYABA</name>
<feature type="compositionally biased region" description="Basic and acidic residues" evidence="4">
    <location>
        <begin position="1034"/>
        <end position="1093"/>
    </location>
</feature>
<keyword evidence="1" id="KW-0479">Metal-binding</keyword>
<dbReference type="SMART" id="SM00249">
    <property type="entry name" value="PHD"/>
    <property type="match status" value="1"/>
</dbReference>
<feature type="region of interest" description="Disordered" evidence="4">
    <location>
        <begin position="1116"/>
        <end position="1184"/>
    </location>
</feature>
<evidence type="ECO:0000256" key="2">
    <source>
        <dbReference type="ARBA" id="ARBA00022771"/>
    </source>
</evidence>
<dbReference type="EMBL" id="CANTFL010001260">
    <property type="protein sequence ID" value="CAI5735398.1"/>
    <property type="molecule type" value="Genomic_DNA"/>
</dbReference>
<feature type="region of interest" description="Disordered" evidence="4">
    <location>
        <begin position="208"/>
        <end position="310"/>
    </location>
</feature>
<dbReference type="InterPro" id="IPR011011">
    <property type="entry name" value="Znf_FYVE_PHD"/>
</dbReference>
<dbReference type="Gene3D" id="3.30.40.10">
    <property type="entry name" value="Zinc/RING finger domain, C3HC4 (zinc finger)"/>
    <property type="match status" value="1"/>
</dbReference>
<feature type="compositionally biased region" description="Basic and acidic residues" evidence="4">
    <location>
        <begin position="357"/>
        <end position="369"/>
    </location>
</feature>
<feature type="region of interest" description="Disordered" evidence="4">
    <location>
        <begin position="1332"/>
        <end position="1385"/>
    </location>
</feature>
<feature type="region of interest" description="Disordered" evidence="4">
    <location>
        <begin position="921"/>
        <end position="1020"/>
    </location>
</feature>
<accession>A0AAV0UGV0</accession>
<organism evidence="6 7">
    <name type="scientific">Hyaloperonospora brassicae</name>
    <name type="common">Brassica downy mildew</name>
    <name type="synonym">Peronospora brassicae</name>
    <dbReference type="NCBI Taxonomy" id="162125"/>
    <lineage>
        <taxon>Eukaryota</taxon>
        <taxon>Sar</taxon>
        <taxon>Stramenopiles</taxon>
        <taxon>Oomycota</taxon>
        <taxon>Peronosporomycetes</taxon>
        <taxon>Peronosporales</taxon>
        <taxon>Peronosporaceae</taxon>
        <taxon>Hyaloperonospora</taxon>
    </lineage>
</organism>
<evidence type="ECO:0000256" key="4">
    <source>
        <dbReference type="SAM" id="MobiDB-lite"/>
    </source>
</evidence>
<feature type="region of interest" description="Disordered" evidence="4">
    <location>
        <begin position="860"/>
        <end position="890"/>
    </location>
</feature>
<feature type="compositionally biased region" description="Acidic residues" evidence="4">
    <location>
        <begin position="513"/>
        <end position="527"/>
    </location>
</feature>
<feature type="compositionally biased region" description="Basic and acidic residues" evidence="4">
    <location>
        <begin position="1116"/>
        <end position="1126"/>
    </location>
</feature>
<keyword evidence="7" id="KW-1185">Reference proteome</keyword>
<feature type="compositionally biased region" description="Basic and acidic residues" evidence="4">
    <location>
        <begin position="963"/>
        <end position="973"/>
    </location>
</feature>
<evidence type="ECO:0000313" key="7">
    <source>
        <dbReference type="Proteomes" id="UP001162031"/>
    </source>
</evidence>
<dbReference type="PROSITE" id="PS01359">
    <property type="entry name" value="ZF_PHD_1"/>
    <property type="match status" value="1"/>
</dbReference>
<evidence type="ECO:0000313" key="6">
    <source>
        <dbReference type="EMBL" id="CAI5735398.1"/>
    </source>
</evidence>
<feature type="region of interest" description="Disordered" evidence="4">
    <location>
        <begin position="805"/>
        <end position="831"/>
    </location>
</feature>
<feature type="region of interest" description="Disordered" evidence="4">
    <location>
        <begin position="1034"/>
        <end position="1099"/>
    </location>
</feature>
<proteinExistence type="predicted"/>
<feature type="compositionally biased region" description="Basic and acidic residues" evidence="4">
    <location>
        <begin position="293"/>
        <end position="305"/>
    </location>
</feature>
<dbReference type="Proteomes" id="UP001162031">
    <property type="component" value="Unassembled WGS sequence"/>
</dbReference>
<dbReference type="InterPro" id="IPR040843">
    <property type="entry name" value="RAMA"/>
</dbReference>
<feature type="compositionally biased region" description="Low complexity" evidence="4">
    <location>
        <begin position="1173"/>
        <end position="1184"/>
    </location>
</feature>
<dbReference type="SUPFAM" id="SSF57903">
    <property type="entry name" value="FYVE/PHD zinc finger"/>
    <property type="match status" value="1"/>
</dbReference>
<dbReference type="GO" id="GO:0008270">
    <property type="term" value="F:zinc ion binding"/>
    <property type="evidence" value="ECO:0007669"/>
    <property type="project" value="UniProtKB-KW"/>
</dbReference>
<dbReference type="Pfam" id="PF18755">
    <property type="entry name" value="RAMA"/>
    <property type="match status" value="1"/>
</dbReference>